<protein>
    <submittedName>
        <fullName evidence="2">Uncharacterized protein</fullName>
    </submittedName>
</protein>
<evidence type="ECO:0000313" key="3">
    <source>
        <dbReference type="Proteomes" id="UP000305778"/>
    </source>
</evidence>
<feature type="compositionally biased region" description="Basic residues" evidence="1">
    <location>
        <begin position="1"/>
        <end position="11"/>
    </location>
</feature>
<dbReference type="Proteomes" id="UP000305778">
    <property type="component" value="Unassembled WGS sequence"/>
</dbReference>
<dbReference type="AlphaFoldDB" id="A0A4U0SM86"/>
<dbReference type="RefSeq" id="WP_136724204.1">
    <property type="nucleotide sequence ID" value="NZ_JAOPYF010000499.1"/>
</dbReference>
<accession>A0A4U0SM86</accession>
<sequence length="74" mass="8311">MTKSPASRRHLPTSPFNVPVPPPRDERFAPADRVTHDVYGLGTIISVEDEIAVLVDFGSRRVRITKPYPKLTKL</sequence>
<keyword evidence="3" id="KW-1185">Reference proteome</keyword>
<dbReference type="EMBL" id="SUMC01000011">
    <property type="protein sequence ID" value="TKA10852.1"/>
    <property type="molecule type" value="Genomic_DNA"/>
</dbReference>
<reference evidence="2 3" key="1">
    <citation type="submission" date="2019-04" db="EMBL/GenBank/DDBJ databases">
        <title>Streptomyces oryziradicis sp. nov., a novel actinomycete isolated from rhizosphere soil of rice (Oryza sativa L.).</title>
        <authorList>
            <person name="Li C."/>
        </authorList>
    </citation>
    <scope>NUCLEOTIDE SEQUENCE [LARGE SCALE GENOMIC DNA]</scope>
    <source>
        <strain evidence="2 3">NEAU-C40</strain>
    </source>
</reference>
<dbReference type="OrthoDB" id="4868979at2"/>
<comment type="caution">
    <text evidence="2">The sequence shown here is derived from an EMBL/GenBank/DDBJ whole genome shotgun (WGS) entry which is preliminary data.</text>
</comment>
<feature type="region of interest" description="Disordered" evidence="1">
    <location>
        <begin position="1"/>
        <end position="25"/>
    </location>
</feature>
<organism evidence="2 3">
    <name type="scientific">Actinacidiphila oryziradicis</name>
    <dbReference type="NCBI Taxonomy" id="2571141"/>
    <lineage>
        <taxon>Bacteria</taxon>
        <taxon>Bacillati</taxon>
        <taxon>Actinomycetota</taxon>
        <taxon>Actinomycetes</taxon>
        <taxon>Kitasatosporales</taxon>
        <taxon>Streptomycetaceae</taxon>
        <taxon>Actinacidiphila</taxon>
    </lineage>
</organism>
<gene>
    <name evidence="2" type="ORF">FCI23_14590</name>
</gene>
<evidence type="ECO:0000313" key="2">
    <source>
        <dbReference type="EMBL" id="TKA10852.1"/>
    </source>
</evidence>
<proteinExistence type="predicted"/>
<evidence type="ECO:0000256" key="1">
    <source>
        <dbReference type="SAM" id="MobiDB-lite"/>
    </source>
</evidence>
<name>A0A4U0SM86_9ACTN</name>